<comment type="caution">
    <text evidence="2">The sequence shown here is derived from an EMBL/GenBank/DDBJ whole genome shotgun (WGS) entry which is preliminary data.</text>
</comment>
<feature type="non-terminal residue" evidence="2">
    <location>
        <position position="1"/>
    </location>
</feature>
<dbReference type="Gene3D" id="3.30.2070.10">
    <property type="entry name" value="Formate dehydrogenase/DMSO reductase"/>
    <property type="match status" value="1"/>
</dbReference>
<proteinExistence type="predicted"/>
<accession>X0XGD9</accession>
<feature type="domain" description="Molybdopterin oxidoreductase" evidence="1">
    <location>
        <begin position="19"/>
        <end position="61"/>
    </location>
</feature>
<organism evidence="2">
    <name type="scientific">marine sediment metagenome</name>
    <dbReference type="NCBI Taxonomy" id="412755"/>
    <lineage>
        <taxon>unclassified sequences</taxon>
        <taxon>metagenomes</taxon>
        <taxon>ecological metagenomes</taxon>
    </lineage>
</organism>
<dbReference type="Gene3D" id="3.40.50.740">
    <property type="match status" value="1"/>
</dbReference>
<sequence>GLIIHGASILTSWPQTPIWRKTLSKLDFLVCIVRQFTADAAYADIVLPATTMFENDSYMVYGPIFRLRERIIE</sequence>
<dbReference type="SUPFAM" id="SSF53706">
    <property type="entry name" value="Formate dehydrogenase/DMSO reductase, domains 1-3"/>
    <property type="match status" value="1"/>
</dbReference>
<dbReference type="AlphaFoldDB" id="X0XGD9"/>
<dbReference type="InterPro" id="IPR006656">
    <property type="entry name" value="Mopterin_OxRdtase"/>
</dbReference>
<gene>
    <name evidence="2" type="ORF">S01H1_85693</name>
</gene>
<dbReference type="GO" id="GO:0016491">
    <property type="term" value="F:oxidoreductase activity"/>
    <property type="evidence" value="ECO:0007669"/>
    <property type="project" value="InterPro"/>
</dbReference>
<evidence type="ECO:0000313" key="2">
    <source>
        <dbReference type="EMBL" id="GAG42264.1"/>
    </source>
</evidence>
<name>X0XGD9_9ZZZZ</name>
<dbReference type="EMBL" id="BARS01058960">
    <property type="protein sequence ID" value="GAG42264.1"/>
    <property type="molecule type" value="Genomic_DNA"/>
</dbReference>
<feature type="non-terminal residue" evidence="2">
    <location>
        <position position="73"/>
    </location>
</feature>
<reference evidence="2" key="1">
    <citation type="journal article" date="2014" name="Front. Microbiol.">
        <title>High frequency of phylogenetically diverse reductive dehalogenase-homologous genes in deep subseafloor sedimentary metagenomes.</title>
        <authorList>
            <person name="Kawai M."/>
            <person name="Futagami T."/>
            <person name="Toyoda A."/>
            <person name="Takaki Y."/>
            <person name="Nishi S."/>
            <person name="Hori S."/>
            <person name="Arai W."/>
            <person name="Tsubouchi T."/>
            <person name="Morono Y."/>
            <person name="Uchiyama I."/>
            <person name="Ito T."/>
            <person name="Fujiyama A."/>
            <person name="Inagaki F."/>
            <person name="Takami H."/>
        </authorList>
    </citation>
    <scope>NUCLEOTIDE SEQUENCE</scope>
    <source>
        <strain evidence="2">Expedition CK06-06</strain>
    </source>
</reference>
<protein>
    <recommendedName>
        <fullName evidence="1">Molybdopterin oxidoreductase domain-containing protein</fullName>
    </recommendedName>
</protein>
<evidence type="ECO:0000259" key="1">
    <source>
        <dbReference type="Pfam" id="PF00384"/>
    </source>
</evidence>
<dbReference type="Pfam" id="PF00384">
    <property type="entry name" value="Molybdopterin"/>
    <property type="match status" value="1"/>
</dbReference>